<keyword evidence="4" id="KW-1185">Reference proteome</keyword>
<reference evidence="3 4" key="1">
    <citation type="submission" date="2018-10" db="EMBL/GenBank/DDBJ databases">
        <title>Genomic Encyclopedia of Archaeal and Bacterial Type Strains, Phase II (KMG-II): from individual species to whole genera.</title>
        <authorList>
            <person name="Goeker M."/>
        </authorList>
    </citation>
    <scope>NUCLEOTIDE SEQUENCE [LARGE SCALE GENOMIC DNA]</scope>
    <source>
        <strain evidence="3 4">DSM 23424</strain>
    </source>
</reference>
<name>A0A3L9YG18_9FLAO</name>
<feature type="domain" description="DUF7507" evidence="2">
    <location>
        <begin position="2073"/>
        <end position="2179"/>
    </location>
</feature>
<feature type="domain" description="Ig-like" evidence="1">
    <location>
        <begin position="811"/>
        <end position="891"/>
    </location>
</feature>
<feature type="domain" description="Ig-like" evidence="1">
    <location>
        <begin position="1231"/>
        <end position="1312"/>
    </location>
</feature>
<accession>A0A3L9YG18</accession>
<proteinExistence type="predicted"/>
<feature type="domain" description="Ig-like" evidence="1">
    <location>
        <begin position="895"/>
        <end position="976"/>
    </location>
</feature>
<evidence type="ECO:0000313" key="4">
    <source>
        <dbReference type="Proteomes" id="UP000271339"/>
    </source>
</evidence>
<feature type="domain" description="Ig-like" evidence="1">
    <location>
        <begin position="1399"/>
        <end position="1480"/>
    </location>
</feature>
<feature type="domain" description="Ig-like" evidence="1">
    <location>
        <begin position="559"/>
        <end position="640"/>
    </location>
</feature>
<dbReference type="InterPro" id="IPR044023">
    <property type="entry name" value="Ig_7"/>
</dbReference>
<feature type="domain" description="Ig-like" evidence="1">
    <location>
        <begin position="1987"/>
        <end position="2068"/>
    </location>
</feature>
<evidence type="ECO:0000313" key="3">
    <source>
        <dbReference type="EMBL" id="RMA58457.1"/>
    </source>
</evidence>
<comment type="caution">
    <text evidence="3">The sequence shown here is derived from an EMBL/GenBank/DDBJ whole genome shotgun (WGS) entry which is preliminary data.</text>
</comment>
<feature type="domain" description="Ig-like" evidence="1">
    <location>
        <begin position="1063"/>
        <end position="1144"/>
    </location>
</feature>
<dbReference type="Pfam" id="PF24346">
    <property type="entry name" value="DUF7507"/>
    <property type="match status" value="1"/>
</dbReference>
<dbReference type="Pfam" id="PF19081">
    <property type="entry name" value="Ig_7"/>
    <property type="match status" value="20"/>
</dbReference>
<feature type="domain" description="Ig-like" evidence="1">
    <location>
        <begin position="727"/>
        <end position="808"/>
    </location>
</feature>
<feature type="domain" description="Ig-like" evidence="1">
    <location>
        <begin position="391"/>
        <end position="471"/>
    </location>
</feature>
<feature type="domain" description="Ig-like" evidence="1">
    <location>
        <begin position="475"/>
        <end position="555"/>
    </location>
</feature>
<feature type="domain" description="Ig-like" evidence="1">
    <location>
        <begin position="1567"/>
        <end position="1648"/>
    </location>
</feature>
<feature type="domain" description="Ig-like" evidence="1">
    <location>
        <begin position="643"/>
        <end position="723"/>
    </location>
</feature>
<feature type="domain" description="Ig-like" evidence="1">
    <location>
        <begin position="1485"/>
        <end position="1564"/>
    </location>
</feature>
<feature type="domain" description="Ig-like" evidence="1">
    <location>
        <begin position="1147"/>
        <end position="1227"/>
    </location>
</feature>
<evidence type="ECO:0000259" key="2">
    <source>
        <dbReference type="Pfam" id="PF24346"/>
    </source>
</evidence>
<dbReference type="InterPro" id="IPR055354">
    <property type="entry name" value="DUF7507"/>
</dbReference>
<protein>
    <submittedName>
        <fullName evidence="3">Gliding motility-associated-like protein</fullName>
    </submittedName>
</protein>
<feature type="domain" description="Ig-like" evidence="1">
    <location>
        <begin position="1903"/>
        <end position="1983"/>
    </location>
</feature>
<evidence type="ECO:0000259" key="1">
    <source>
        <dbReference type="Pfam" id="PF19081"/>
    </source>
</evidence>
<feature type="domain" description="Ig-like" evidence="1">
    <location>
        <begin position="1819"/>
        <end position="1899"/>
    </location>
</feature>
<feature type="domain" description="Ig-like" evidence="1">
    <location>
        <begin position="1651"/>
        <end position="1732"/>
    </location>
</feature>
<gene>
    <name evidence="3" type="ORF">BXY75_1830</name>
</gene>
<feature type="domain" description="Ig-like" evidence="1">
    <location>
        <begin position="1735"/>
        <end position="1816"/>
    </location>
</feature>
<organism evidence="3 4">
    <name type="scientific">Ulvibacter antarcticus</name>
    <dbReference type="NCBI Taxonomy" id="442714"/>
    <lineage>
        <taxon>Bacteria</taxon>
        <taxon>Pseudomonadati</taxon>
        <taxon>Bacteroidota</taxon>
        <taxon>Flavobacteriia</taxon>
        <taxon>Flavobacteriales</taxon>
        <taxon>Flavobacteriaceae</taxon>
        <taxon>Ulvibacter</taxon>
    </lineage>
</organism>
<sequence length="2315" mass="236371">MHMYLFTKFISSEKIQIFICVFLLAIFGSSYAQTINTTTPAGGFEIDGNLGSNTPTNGVGDWVEGVAGTGGFVLTSTGDGVNVSTSALKRDQFNSPGDNIFAAGLTSNDNPGTWIWTTGSIPGKLDIGNTMYHITKDGSNNEWIFVSGDRRLANGVSYLDFEFLQNTLTLTPTFGFTSAGPDNGRTVNDILMTVEYGTGGNVATIDVYQWEDIGGGNFEYVLQAVAPANAVAKTNDVNVAVPFGAFGVFNYTPERFVEAGLNITSILGTLPDPCVGVSFKTLFVRSKEASLPTTSLKDFRVPIQLGPILATAKISYVPNVVCNDSAPIQVTQTGVSGGVYSAVPAGLDIDPATGEINVQNSVPGVFTITYTYGNIACLQTTTTTFTILANPDAPISGGDQSECAEDPIQTLTATATVPAGQTIVWYDAPAGGNVVANPTLNTVGTITYYAEAVINSSNCKSTSRTSVTLTIIASPNAPISGGNQTECEENPIQTLTATATVPAGQTITWYDAPTGGNVVANPILNTVGTITYYAEATLIAGGCQSTTRTAVILTITAAPNAPLSGGDQTECAQDPIQTLTATATVPGGQTIVWYDAATGGNVVANPILNTIGTVTYYAEAVITVGGCTSSTRTAVTLTITASPAAPISGGDQTECAENPIQTLTATATVPGGQTIVWYDAAIGGNVVANPILNAVGTVTYYAEASITATACLSLTRTAVILTILNTPAAPISGGDQTECAQDPIQTLTATATVPGGQTIVWYDAATGGNVVANPILNTIGTITYYAEAVITVGGCTSSTRTAVTLTITASPAAPISGGDQTECAENPIQTLTATATVPAGQTIVWYDAAIGGNVVANPILNAVGTVTYYAEASITATACLSLTRTAVTLTILNTPAAPISGGDQTECEEDPIQTLTATATVPGGQTIVWYDAATGGNVVANPILNTIGTITYYAEAVITVGGCTSLTRTAVTLTITASPAAPISGGDQTECAENPIQTLTATATVPAGQTIVWYDAATGGNVVANPILNAVGTVTYYAEATITATACLSLTRTAVTLTILNTPAAPISGGDQTECAQDPIQTLTATATVPGGQTIVWYDAATGGNVVANPILNTIGTVTYYAEAVITVGGCTSLTRTAVTLTITASPAAPISGGDQTECTEDPIQTLTATATVPAGQTIVWYDAATGGNVVANPILNTVGTVTYYAEASITATACLSLTRTAVTLTILNTPAAPISGGDQTECEEDPIQTLTATATVPGGQTIVWYDAATGGNVVANPILNTIGTITYYAEAVITVGGCTSLTRTAVTLTITASPNAPISGGDQTECTEDPIQTLTATATVPAGQTIVWYDAATGGNVVANPILNAVGTVTYYAEASITATACLSLTRTAVTLTILNTPAAPISGGDQTECEEDPIQTLTATATVPGGQTIVWYDAATGGNVVANPILNTIGTITYYAEAVVTIGGCISSTRTAVTLTITAAANAPISGGDQTECAEDPIQTLTATATVPGGQTIVWYDAATGGNVVANPVLNAIGTVTYYAEAIITASGCISLSRTAVTLTITVAPDAPISGGDQIECEENPIQTLTATATVPGGQTIVWYDAPTGGNVVANPILNTVGTITYYAEAVITAGGCVSLTRVAVTLTITAAPIAPITGGDQTECAQDPIQTLTATATVPGGQTIVWYDAPTGGNVVANPILNTVGTITYYAEAIITAGGCSSLTRTAVTLTITAAPDAPISGGDQTECEEDPIQTLTATATVPGGQTIVWYDAATGGNIVANPTLNTVGTITYYAEAVITAGGCISLTRTSVTLTITAAPDAPITGGDQSECVENPIQTLTATATVPGGQTIVWYDAPTGGNIVANPILNTVGTITYYAEANVTASGCVSLSRISVTLTLSAAPDAPISGGDQTECAETPIQTLTATATVPGGQTIIWYDALTGGNVVANPTLNSIGSITYYAEALDGSSSCISGGRTAVTLTLTDAPTLPISGGNQTECELDPIQTLTAIATVPGGQSVVWYDSAIGGSIVANPTLNVVGSVTYYAEAVVTIGGCTSSSRTAVVLTINSCSVSLSKSGVFDDNNGDTSSQAGETISYIFSLDNTSTSIFYNVVISDPLIVGAITGPVSGDDNNDNNLDPNEIWVFTATYVVTQADVDDGQVINQATVNVEDIVGNVISDLSDDPNNDDDFDANGDLEPDDPTITLLPGVAGVTFVIYNGVTPNGDNAHDYFQILGIEDFQNNSMQIFNRWGVIVFETVGYGGSSGDQNVFRGISEGRATVSGDKELPTGTYFYVLKFPGENPGKNTYSGYLYLNR</sequence>
<feature type="domain" description="Ig-like" evidence="1">
    <location>
        <begin position="1315"/>
        <end position="1395"/>
    </location>
</feature>
<feature type="domain" description="Ig-like" evidence="1">
    <location>
        <begin position="979"/>
        <end position="1059"/>
    </location>
</feature>
<dbReference type="Pfam" id="PF13585">
    <property type="entry name" value="CHU_C"/>
    <property type="match status" value="1"/>
</dbReference>
<dbReference type="EMBL" id="REFC01000013">
    <property type="protein sequence ID" value="RMA58457.1"/>
    <property type="molecule type" value="Genomic_DNA"/>
</dbReference>
<dbReference type="Proteomes" id="UP000271339">
    <property type="component" value="Unassembled WGS sequence"/>
</dbReference>